<sequence length="126" mass="13800">MTEGGTAIALSWLCTAWRLGRQSRRSTGRGAVNSLNWPAATPAMLRRLLFFFGASVSTHAGFVEVLGWFLMAPKILRTPRVVWGKPNLEINAGRRDKKHSAAPQRSSQCTLKRSTAECPDDGETTG</sequence>
<feature type="compositionally biased region" description="Polar residues" evidence="1">
    <location>
        <begin position="103"/>
        <end position="113"/>
    </location>
</feature>
<gene>
    <name evidence="3" type="ORF">NDU88_002827</name>
</gene>
<evidence type="ECO:0000313" key="4">
    <source>
        <dbReference type="Proteomes" id="UP001066276"/>
    </source>
</evidence>
<keyword evidence="2" id="KW-0472">Membrane</keyword>
<evidence type="ECO:0000313" key="3">
    <source>
        <dbReference type="EMBL" id="KAJ1186042.1"/>
    </source>
</evidence>
<keyword evidence="2" id="KW-1133">Transmembrane helix</keyword>
<keyword evidence="4" id="KW-1185">Reference proteome</keyword>
<organism evidence="3 4">
    <name type="scientific">Pleurodeles waltl</name>
    <name type="common">Iberian ribbed newt</name>
    <dbReference type="NCBI Taxonomy" id="8319"/>
    <lineage>
        <taxon>Eukaryota</taxon>
        <taxon>Metazoa</taxon>
        <taxon>Chordata</taxon>
        <taxon>Craniata</taxon>
        <taxon>Vertebrata</taxon>
        <taxon>Euteleostomi</taxon>
        <taxon>Amphibia</taxon>
        <taxon>Batrachia</taxon>
        <taxon>Caudata</taxon>
        <taxon>Salamandroidea</taxon>
        <taxon>Salamandridae</taxon>
        <taxon>Pleurodelinae</taxon>
        <taxon>Pleurodeles</taxon>
    </lineage>
</organism>
<name>A0AAV7UAQ9_PLEWA</name>
<dbReference type="EMBL" id="JANPWB010000005">
    <property type="protein sequence ID" value="KAJ1186042.1"/>
    <property type="molecule type" value="Genomic_DNA"/>
</dbReference>
<protein>
    <submittedName>
        <fullName evidence="3">Uncharacterized protein</fullName>
    </submittedName>
</protein>
<feature type="region of interest" description="Disordered" evidence="1">
    <location>
        <begin position="93"/>
        <end position="126"/>
    </location>
</feature>
<feature type="transmembrane region" description="Helical" evidence="2">
    <location>
        <begin position="48"/>
        <end position="70"/>
    </location>
</feature>
<keyword evidence="2" id="KW-0812">Transmembrane</keyword>
<dbReference type="AlphaFoldDB" id="A0AAV7UAQ9"/>
<evidence type="ECO:0000256" key="1">
    <source>
        <dbReference type="SAM" id="MobiDB-lite"/>
    </source>
</evidence>
<accession>A0AAV7UAQ9</accession>
<proteinExistence type="predicted"/>
<comment type="caution">
    <text evidence="3">The sequence shown here is derived from an EMBL/GenBank/DDBJ whole genome shotgun (WGS) entry which is preliminary data.</text>
</comment>
<evidence type="ECO:0000256" key="2">
    <source>
        <dbReference type="SAM" id="Phobius"/>
    </source>
</evidence>
<dbReference type="Proteomes" id="UP001066276">
    <property type="component" value="Chromosome 3_1"/>
</dbReference>
<reference evidence="3" key="1">
    <citation type="journal article" date="2022" name="bioRxiv">
        <title>Sequencing and chromosome-scale assembly of the giantPleurodeles waltlgenome.</title>
        <authorList>
            <person name="Brown T."/>
            <person name="Elewa A."/>
            <person name="Iarovenko S."/>
            <person name="Subramanian E."/>
            <person name="Araus A.J."/>
            <person name="Petzold A."/>
            <person name="Susuki M."/>
            <person name="Suzuki K.-i.T."/>
            <person name="Hayashi T."/>
            <person name="Toyoda A."/>
            <person name="Oliveira C."/>
            <person name="Osipova E."/>
            <person name="Leigh N.D."/>
            <person name="Simon A."/>
            <person name="Yun M.H."/>
        </authorList>
    </citation>
    <scope>NUCLEOTIDE SEQUENCE</scope>
    <source>
        <strain evidence="3">20211129_DDA</strain>
        <tissue evidence="3">Liver</tissue>
    </source>
</reference>